<keyword evidence="1" id="KW-0547">Nucleotide-binding</keyword>
<dbReference type="PANTHER" id="PTHR42854:SF3">
    <property type="entry name" value="EUKARYOTIC TRANSLATION INITIATION FACTOR 2 SUBUNIT 3-RELATED"/>
    <property type="match status" value="1"/>
</dbReference>
<feature type="domain" description="Tr-type G" evidence="5">
    <location>
        <begin position="38"/>
        <end position="149"/>
    </location>
</feature>
<feature type="compositionally biased region" description="Pro residues" evidence="4">
    <location>
        <begin position="450"/>
        <end position="460"/>
    </location>
</feature>
<evidence type="ECO:0000256" key="1">
    <source>
        <dbReference type="ARBA" id="ARBA00022741"/>
    </source>
</evidence>
<sequence length="587" mass="61052">MHVVTTAGHGGHGKSALVRALTGMRPGETGAWTELPSGRRVAFVDAPGDERSVPDWLAGAAPASAVLLTVAADEGWMPQTREHLEALAALGVRSGVLAVTKADAADPRPALRQIRERLTGTALRGAEAVAVSADTGAGVAELAAALDRLAGRLPVPDPAAPVRLWADRAFTAGRQAVIAGTLTAGTVAVGDELLLMPAGERVRVRTIGCAGEPRESVGGVSRVVVTLRDAGRVDPGMALVTPGAWTHTTSVDVRTRFGEASGRLARRMTLHIGSAAVAVGLRPLGPDTARLTLNARLALHLGDAGLLRDPDRRSIAGVSVLDVRPPTLVRRGAGAARARELATWPDRPDGAVVLRRHGVLRRSELSLMGCAPPPGAVALDGEWIADPAHWRSLFDRLAEEAARHAAESPGAPGVPLEAVRLRLGLPSRQAAAALVRPPLRLEAGRVYGPSPDPAPEPAAEPAPTAVAAEPPPPWAEAVRRLRDDLAGAPFDPPSAERLEELGLTGDTLAGAERAGEVLRIDDGVVLLPGADREALRVLSGLPQPFTPAQAGDALGTGRDVATALLRHLDRLGLTERRQGENRLNPDG</sequence>
<dbReference type="AlphaFoldDB" id="A0A7X0FX76"/>
<dbReference type="Gene3D" id="3.40.50.300">
    <property type="entry name" value="P-loop containing nucleotide triphosphate hydrolases"/>
    <property type="match status" value="1"/>
</dbReference>
<dbReference type="GO" id="GO:0005829">
    <property type="term" value="C:cytosol"/>
    <property type="evidence" value="ECO:0007669"/>
    <property type="project" value="TreeGrafter"/>
</dbReference>
<evidence type="ECO:0000259" key="6">
    <source>
        <dbReference type="Pfam" id="PF09107"/>
    </source>
</evidence>
<dbReference type="InterPro" id="IPR036388">
    <property type="entry name" value="WH-like_DNA-bd_sf"/>
</dbReference>
<keyword evidence="2" id="KW-0648">Protein biosynthesis</keyword>
<keyword evidence="7" id="KW-0251">Elongation factor</keyword>
<reference evidence="7 8" key="1">
    <citation type="submission" date="2020-08" db="EMBL/GenBank/DDBJ databases">
        <title>Sequencing the genomes of 1000 actinobacteria strains.</title>
        <authorList>
            <person name="Klenk H.-P."/>
        </authorList>
    </citation>
    <scope>NUCLEOTIDE SEQUENCE [LARGE SCALE GENOMIC DNA]</scope>
    <source>
        <strain evidence="7 8">DSM 43675</strain>
    </source>
</reference>
<keyword evidence="8" id="KW-1185">Reference proteome</keyword>
<dbReference type="Proteomes" id="UP000546324">
    <property type="component" value="Unassembled WGS sequence"/>
</dbReference>
<evidence type="ECO:0000259" key="5">
    <source>
        <dbReference type="Pfam" id="PF00009"/>
    </source>
</evidence>
<comment type="caution">
    <text evidence="7">The sequence shown here is derived from an EMBL/GenBank/DDBJ whole genome shotgun (WGS) entry which is preliminary data.</text>
</comment>
<dbReference type="Gene3D" id="1.10.10.10">
    <property type="entry name" value="Winged helix-like DNA-binding domain superfamily/Winged helix DNA-binding domain"/>
    <property type="match status" value="1"/>
</dbReference>
<organism evidence="7 8">
    <name type="scientific">Actinomadura coerulea</name>
    <dbReference type="NCBI Taxonomy" id="46159"/>
    <lineage>
        <taxon>Bacteria</taxon>
        <taxon>Bacillati</taxon>
        <taxon>Actinomycetota</taxon>
        <taxon>Actinomycetes</taxon>
        <taxon>Streptosporangiales</taxon>
        <taxon>Thermomonosporaceae</taxon>
        <taxon>Actinomadura</taxon>
    </lineage>
</organism>
<feature type="domain" description="Elongation factor SelB fourth winged-helix" evidence="6">
    <location>
        <begin position="538"/>
        <end position="579"/>
    </location>
</feature>
<dbReference type="RefSeq" id="WP_185024741.1">
    <property type="nucleotide sequence ID" value="NZ_JACHMQ010000001.1"/>
</dbReference>
<dbReference type="Pfam" id="PF09107">
    <property type="entry name" value="WHD_3rd_SelB"/>
    <property type="match status" value="1"/>
</dbReference>
<feature type="region of interest" description="Disordered" evidence="4">
    <location>
        <begin position="445"/>
        <end position="470"/>
    </location>
</feature>
<gene>
    <name evidence="7" type="ORF">BKA00_002118</name>
</gene>
<dbReference type="GO" id="GO:0003924">
    <property type="term" value="F:GTPase activity"/>
    <property type="evidence" value="ECO:0007669"/>
    <property type="project" value="InterPro"/>
</dbReference>
<dbReference type="GO" id="GO:0001514">
    <property type="term" value="P:selenocysteine incorporation"/>
    <property type="evidence" value="ECO:0007669"/>
    <property type="project" value="InterPro"/>
</dbReference>
<dbReference type="InterPro" id="IPR050543">
    <property type="entry name" value="eIF2G"/>
</dbReference>
<protein>
    <submittedName>
        <fullName evidence="7">Selenocysteine-specific elongation factor</fullName>
    </submittedName>
</protein>
<proteinExistence type="predicted"/>
<dbReference type="SUPFAM" id="SSF50447">
    <property type="entry name" value="Translation proteins"/>
    <property type="match status" value="1"/>
</dbReference>
<dbReference type="SUPFAM" id="SSF52540">
    <property type="entry name" value="P-loop containing nucleoside triphosphate hydrolases"/>
    <property type="match status" value="1"/>
</dbReference>
<keyword evidence="3" id="KW-0342">GTP-binding</keyword>
<dbReference type="Pfam" id="PF00009">
    <property type="entry name" value="GTP_EFTU"/>
    <property type="match status" value="1"/>
</dbReference>
<dbReference type="InterPro" id="IPR009000">
    <property type="entry name" value="Transl_B-barrel_sf"/>
</dbReference>
<dbReference type="Gene3D" id="2.40.30.10">
    <property type="entry name" value="Translation factors"/>
    <property type="match status" value="1"/>
</dbReference>
<dbReference type="GO" id="GO:0035368">
    <property type="term" value="F:selenocysteine insertion sequence binding"/>
    <property type="evidence" value="ECO:0007669"/>
    <property type="project" value="TreeGrafter"/>
</dbReference>
<evidence type="ECO:0000313" key="8">
    <source>
        <dbReference type="Proteomes" id="UP000546324"/>
    </source>
</evidence>
<dbReference type="EMBL" id="JACHMQ010000001">
    <property type="protein sequence ID" value="MBB6395204.1"/>
    <property type="molecule type" value="Genomic_DNA"/>
</dbReference>
<dbReference type="GO" id="GO:0003746">
    <property type="term" value="F:translation elongation factor activity"/>
    <property type="evidence" value="ECO:0007669"/>
    <property type="project" value="UniProtKB-KW"/>
</dbReference>
<dbReference type="InterPro" id="IPR027417">
    <property type="entry name" value="P-loop_NTPase"/>
</dbReference>
<evidence type="ECO:0000256" key="2">
    <source>
        <dbReference type="ARBA" id="ARBA00022917"/>
    </source>
</evidence>
<accession>A0A7X0FX76</accession>
<name>A0A7X0FX76_9ACTN</name>
<dbReference type="InterPro" id="IPR015191">
    <property type="entry name" value="SelB_WHD4"/>
</dbReference>
<evidence type="ECO:0000256" key="4">
    <source>
        <dbReference type="SAM" id="MobiDB-lite"/>
    </source>
</evidence>
<dbReference type="GO" id="GO:0016259">
    <property type="term" value="P:selenocysteine metabolic process"/>
    <property type="evidence" value="ECO:0007669"/>
    <property type="project" value="TreeGrafter"/>
</dbReference>
<evidence type="ECO:0000313" key="7">
    <source>
        <dbReference type="EMBL" id="MBB6395204.1"/>
    </source>
</evidence>
<dbReference type="GO" id="GO:0005525">
    <property type="term" value="F:GTP binding"/>
    <property type="evidence" value="ECO:0007669"/>
    <property type="project" value="UniProtKB-KW"/>
</dbReference>
<evidence type="ECO:0000256" key="3">
    <source>
        <dbReference type="ARBA" id="ARBA00023134"/>
    </source>
</evidence>
<dbReference type="GO" id="GO:0000049">
    <property type="term" value="F:tRNA binding"/>
    <property type="evidence" value="ECO:0007669"/>
    <property type="project" value="TreeGrafter"/>
</dbReference>
<dbReference type="PANTHER" id="PTHR42854">
    <property type="entry name" value="EUKARYOTIC TRANSLATION INITIATION FACTOR 2 SUBUNIT 3 FAMILY MEMBER"/>
    <property type="match status" value="1"/>
</dbReference>
<dbReference type="InterPro" id="IPR000795">
    <property type="entry name" value="T_Tr_GTP-bd_dom"/>
</dbReference>